<evidence type="ECO:0000259" key="10">
    <source>
        <dbReference type="PROSITE" id="PS50808"/>
    </source>
</evidence>
<accession>A0ABM4BUL3</accession>
<evidence type="ECO:0000256" key="3">
    <source>
        <dbReference type="ARBA" id="ARBA00022771"/>
    </source>
</evidence>
<keyword evidence="11" id="KW-1185">Reference proteome</keyword>
<keyword evidence="7" id="KW-0804">Transcription</keyword>
<keyword evidence="3 9" id="KW-0863">Zinc-finger</keyword>
<evidence type="ECO:0000256" key="7">
    <source>
        <dbReference type="ARBA" id="ARBA00023163"/>
    </source>
</evidence>
<evidence type="ECO:0000256" key="8">
    <source>
        <dbReference type="ARBA" id="ARBA00023242"/>
    </source>
</evidence>
<dbReference type="PANTHER" id="PTHR46481">
    <property type="entry name" value="ZINC FINGER BED DOMAIN-CONTAINING PROTEIN 4"/>
    <property type="match status" value="1"/>
</dbReference>
<evidence type="ECO:0000256" key="4">
    <source>
        <dbReference type="ARBA" id="ARBA00022833"/>
    </source>
</evidence>
<evidence type="ECO:0000256" key="2">
    <source>
        <dbReference type="ARBA" id="ARBA00022723"/>
    </source>
</evidence>
<evidence type="ECO:0000256" key="9">
    <source>
        <dbReference type="PROSITE-ProRule" id="PRU00027"/>
    </source>
</evidence>
<dbReference type="Pfam" id="PF05699">
    <property type="entry name" value="Dimer_Tnp_hAT"/>
    <property type="match status" value="1"/>
</dbReference>
<dbReference type="Proteomes" id="UP001652625">
    <property type="component" value="Chromosome 05"/>
</dbReference>
<dbReference type="RefSeq" id="XP_065652868.1">
    <property type="nucleotide sequence ID" value="XM_065796796.1"/>
</dbReference>
<dbReference type="InterPro" id="IPR052035">
    <property type="entry name" value="ZnF_BED_domain_contain"/>
</dbReference>
<protein>
    <submittedName>
        <fullName evidence="12">E3 SUMO-protein ligase ZBED1-like</fullName>
    </submittedName>
</protein>
<dbReference type="SUPFAM" id="SSF53098">
    <property type="entry name" value="Ribonuclease H-like"/>
    <property type="match status" value="1"/>
</dbReference>
<reference evidence="12" key="1">
    <citation type="submission" date="2025-08" db="UniProtKB">
        <authorList>
            <consortium name="RefSeq"/>
        </authorList>
    </citation>
    <scope>IDENTIFICATION</scope>
</reference>
<proteinExistence type="predicted"/>
<dbReference type="Pfam" id="PF02892">
    <property type="entry name" value="zf-BED"/>
    <property type="match status" value="1"/>
</dbReference>
<keyword evidence="4" id="KW-0862">Zinc</keyword>
<evidence type="ECO:0000256" key="1">
    <source>
        <dbReference type="ARBA" id="ARBA00004123"/>
    </source>
</evidence>
<name>A0ABM4BUL3_HYDVU</name>
<organism evidence="11 12">
    <name type="scientific">Hydra vulgaris</name>
    <name type="common">Hydra</name>
    <name type="synonym">Hydra attenuata</name>
    <dbReference type="NCBI Taxonomy" id="6087"/>
    <lineage>
        <taxon>Eukaryota</taxon>
        <taxon>Metazoa</taxon>
        <taxon>Cnidaria</taxon>
        <taxon>Hydrozoa</taxon>
        <taxon>Hydroidolina</taxon>
        <taxon>Anthoathecata</taxon>
        <taxon>Aplanulata</taxon>
        <taxon>Hydridae</taxon>
        <taxon>Hydra</taxon>
    </lineage>
</organism>
<dbReference type="InterPro" id="IPR012337">
    <property type="entry name" value="RNaseH-like_sf"/>
</dbReference>
<evidence type="ECO:0000256" key="6">
    <source>
        <dbReference type="ARBA" id="ARBA00023125"/>
    </source>
</evidence>
<dbReference type="PANTHER" id="PTHR46481:SF10">
    <property type="entry name" value="ZINC FINGER BED DOMAIN-CONTAINING PROTEIN 39"/>
    <property type="match status" value="1"/>
</dbReference>
<keyword evidence="2" id="KW-0479">Metal-binding</keyword>
<evidence type="ECO:0000256" key="5">
    <source>
        <dbReference type="ARBA" id="ARBA00023015"/>
    </source>
</evidence>
<feature type="domain" description="BED-type" evidence="10">
    <location>
        <begin position="36"/>
        <end position="80"/>
    </location>
</feature>
<evidence type="ECO:0000313" key="12">
    <source>
        <dbReference type="RefSeq" id="XP_065652868.1"/>
    </source>
</evidence>
<gene>
    <name evidence="12" type="primary">LOC136080183</name>
</gene>
<keyword evidence="8" id="KW-0539">Nucleus</keyword>
<comment type="subcellular location">
    <subcellularLocation>
        <location evidence="1">Nucleus</location>
    </subcellularLocation>
</comment>
<dbReference type="GeneID" id="136080183"/>
<keyword evidence="6" id="KW-0238">DNA-binding</keyword>
<keyword evidence="5" id="KW-0805">Transcription regulation</keyword>
<dbReference type="InterPro" id="IPR003656">
    <property type="entry name" value="Znf_BED"/>
</dbReference>
<dbReference type="InterPro" id="IPR008906">
    <property type="entry name" value="HATC_C_dom"/>
</dbReference>
<dbReference type="SUPFAM" id="SSF140996">
    <property type="entry name" value="Hermes dimerisation domain"/>
    <property type="match status" value="1"/>
</dbReference>
<dbReference type="PROSITE" id="PS50808">
    <property type="entry name" value="ZF_BED"/>
    <property type="match status" value="1"/>
</dbReference>
<sequence>MVLNVSSNSEIVIDISLPPPDIISFTILSIKEKKKSEVSKVWSYADRIDKNSVKCKQCEAILTAKGGNTITIRHHLTRTHYIDIDCIRSLGTPNILSFFTALRPKMTKEGKLILDQKIADFVARDAHPISLVEGDGFFSLLKYTDPDYTQECPERHTRENISICLQDAANEWQIPVQKIAATAHGNSSNINRAMDFLNEWPDQRCFAHTLQLAVGAGLKLPAIANMIRAARQLAAHFKRSNLAMQELRNKQAALRSKDDEKTFEVIIDCSTRWKPTLDMFERLVKLRWVIGAVLSDQNFTTKRHASILQMTEENWLLAQAIIPILKPLKQVTAMSSGQKYPLLSLVYPLLSIVLKNVRAAKPDECTAANNCKNVIATEITKRYYLEGFSVLPGPRASVLDPRYKFLKFCEVPIRNETYSAIRAEMEAIVMSVLEENLEVVAEEPMPKRARDHLEPGLPKEKVFDELALLCTANEEFGQIDELASFLSETPLTVSGNILEFWQNNTKRYPKLSILARKYMCIPATSVPAKCAFSSAENVVNRRRASLAPETVDILVFLYRNWELCNLKT</sequence>
<evidence type="ECO:0000313" key="11">
    <source>
        <dbReference type="Proteomes" id="UP001652625"/>
    </source>
</evidence>
<dbReference type="SMART" id="SM00614">
    <property type="entry name" value="ZnF_BED"/>
    <property type="match status" value="1"/>
</dbReference>